<gene>
    <name evidence="3" type="ORF">HYFRA_00012760</name>
</gene>
<feature type="signal peptide" evidence="2">
    <location>
        <begin position="1"/>
        <end position="19"/>
    </location>
</feature>
<feature type="compositionally biased region" description="Polar residues" evidence="1">
    <location>
        <begin position="62"/>
        <end position="71"/>
    </location>
</feature>
<comment type="caution">
    <text evidence="3">The sequence shown here is derived from an EMBL/GenBank/DDBJ whole genome shotgun (WGS) entry which is preliminary data.</text>
</comment>
<feature type="compositionally biased region" description="Basic and acidic residues" evidence="1">
    <location>
        <begin position="81"/>
        <end position="101"/>
    </location>
</feature>
<accession>A0A9N9L825</accession>
<organism evidence="3 4">
    <name type="scientific">Hymenoscyphus fraxineus</name>
    <dbReference type="NCBI Taxonomy" id="746836"/>
    <lineage>
        <taxon>Eukaryota</taxon>
        <taxon>Fungi</taxon>
        <taxon>Dikarya</taxon>
        <taxon>Ascomycota</taxon>
        <taxon>Pezizomycotina</taxon>
        <taxon>Leotiomycetes</taxon>
        <taxon>Helotiales</taxon>
        <taxon>Helotiaceae</taxon>
        <taxon>Hymenoscyphus</taxon>
    </lineage>
</organism>
<sequence>MKANVKFLLTLFFLVPVHTNKDRRIPCPVRLKLKQAQKPRFFPTPVEDHEIEGIITSTVKSGSSSIRTQCSGPPPPSKKVVHFENSRSHSRDCRRLTHESGRAVNNRKTTIHHEEEERRDANTDDNSALSSPLEVTDSPICTLPPTALRPSIQESPDQSICSTERPHLSTSRSFLDSNEPTECIPINGVPVGSIPVENGDIEKFNACSDNPIANSKGKKEHSPDQKVEEPQKHKRQLTNKIKRFLSKLSCFGTHN</sequence>
<keyword evidence="2" id="KW-0732">Signal</keyword>
<evidence type="ECO:0000313" key="4">
    <source>
        <dbReference type="Proteomes" id="UP000696280"/>
    </source>
</evidence>
<feature type="region of interest" description="Disordered" evidence="1">
    <location>
        <begin position="62"/>
        <end position="165"/>
    </location>
</feature>
<proteinExistence type="predicted"/>
<reference evidence="3" key="1">
    <citation type="submission" date="2021-07" db="EMBL/GenBank/DDBJ databases">
        <authorList>
            <person name="Durling M."/>
        </authorList>
    </citation>
    <scope>NUCLEOTIDE SEQUENCE</scope>
</reference>
<protein>
    <submittedName>
        <fullName evidence="3">Uncharacterized protein</fullName>
    </submittedName>
</protein>
<feature type="chain" id="PRO_5040233975" evidence="2">
    <location>
        <begin position="20"/>
        <end position="255"/>
    </location>
</feature>
<feature type="compositionally biased region" description="Basic and acidic residues" evidence="1">
    <location>
        <begin position="220"/>
        <end position="231"/>
    </location>
</feature>
<dbReference type="EMBL" id="CAJVRL010000097">
    <property type="protein sequence ID" value="CAG8960241.1"/>
    <property type="molecule type" value="Genomic_DNA"/>
</dbReference>
<evidence type="ECO:0000256" key="2">
    <source>
        <dbReference type="SAM" id="SignalP"/>
    </source>
</evidence>
<dbReference type="Proteomes" id="UP000696280">
    <property type="component" value="Unassembled WGS sequence"/>
</dbReference>
<feature type="compositionally biased region" description="Polar residues" evidence="1">
    <location>
        <begin position="152"/>
        <end position="165"/>
    </location>
</feature>
<feature type="compositionally biased region" description="Basic and acidic residues" evidence="1">
    <location>
        <begin position="111"/>
        <end position="122"/>
    </location>
</feature>
<name>A0A9N9L825_9HELO</name>
<feature type="region of interest" description="Disordered" evidence="1">
    <location>
        <begin position="208"/>
        <end position="236"/>
    </location>
</feature>
<evidence type="ECO:0000313" key="3">
    <source>
        <dbReference type="EMBL" id="CAG8960241.1"/>
    </source>
</evidence>
<evidence type="ECO:0000256" key="1">
    <source>
        <dbReference type="SAM" id="MobiDB-lite"/>
    </source>
</evidence>
<dbReference type="AlphaFoldDB" id="A0A9N9L825"/>
<keyword evidence="4" id="KW-1185">Reference proteome</keyword>